<gene>
    <name evidence="7" type="ORF">H8705_09535</name>
</gene>
<organism evidence="7 8">
    <name type="scientific">Youxingia wuxianensis</name>
    <dbReference type="NCBI Taxonomy" id="2763678"/>
    <lineage>
        <taxon>Bacteria</taxon>
        <taxon>Bacillati</taxon>
        <taxon>Bacillota</taxon>
        <taxon>Clostridia</taxon>
        <taxon>Eubacteriales</taxon>
        <taxon>Oscillospiraceae</taxon>
        <taxon>Youxingia</taxon>
    </lineage>
</organism>
<dbReference type="SUPFAM" id="SSF50129">
    <property type="entry name" value="GroES-like"/>
    <property type="match status" value="1"/>
</dbReference>
<reference evidence="7" key="1">
    <citation type="submission" date="2020-08" db="EMBL/GenBank/DDBJ databases">
        <title>Genome public.</title>
        <authorList>
            <person name="Liu C."/>
            <person name="Sun Q."/>
        </authorList>
    </citation>
    <scope>NUCLEOTIDE SEQUENCE</scope>
    <source>
        <strain evidence="7">NSJ-64</strain>
    </source>
</reference>
<dbReference type="Gene3D" id="3.90.180.10">
    <property type="entry name" value="Medium-chain alcohol dehydrogenases, catalytic domain"/>
    <property type="match status" value="1"/>
</dbReference>
<dbReference type="GO" id="GO:0016491">
    <property type="term" value="F:oxidoreductase activity"/>
    <property type="evidence" value="ECO:0007669"/>
    <property type="project" value="UniProtKB-KW"/>
</dbReference>
<comment type="similarity">
    <text evidence="4">Belongs to the zinc-containing alcohol dehydrogenase family.</text>
</comment>
<evidence type="ECO:0000259" key="5">
    <source>
        <dbReference type="Pfam" id="PF00107"/>
    </source>
</evidence>
<keyword evidence="1 4" id="KW-0479">Metal-binding</keyword>
<evidence type="ECO:0000256" key="2">
    <source>
        <dbReference type="ARBA" id="ARBA00022833"/>
    </source>
</evidence>
<proteinExistence type="inferred from homology"/>
<dbReference type="SUPFAM" id="SSF51735">
    <property type="entry name" value="NAD(P)-binding Rossmann-fold domains"/>
    <property type="match status" value="1"/>
</dbReference>
<dbReference type="Pfam" id="PF08240">
    <property type="entry name" value="ADH_N"/>
    <property type="match status" value="1"/>
</dbReference>
<dbReference type="Proteomes" id="UP000623678">
    <property type="component" value="Unassembled WGS sequence"/>
</dbReference>
<comment type="cofactor">
    <cofactor evidence="4">
        <name>Zn(2+)</name>
        <dbReference type="ChEBI" id="CHEBI:29105"/>
    </cofactor>
</comment>
<dbReference type="RefSeq" id="WP_262395539.1">
    <property type="nucleotide sequence ID" value="NZ_JACRTD010000006.1"/>
</dbReference>
<dbReference type="InterPro" id="IPR036291">
    <property type="entry name" value="NAD(P)-bd_dom_sf"/>
</dbReference>
<dbReference type="EMBL" id="JACRTD010000006">
    <property type="protein sequence ID" value="MBC8585826.1"/>
    <property type="molecule type" value="Genomic_DNA"/>
</dbReference>
<dbReference type="PANTHER" id="PTHR43401:SF2">
    <property type="entry name" value="L-THREONINE 3-DEHYDROGENASE"/>
    <property type="match status" value="1"/>
</dbReference>
<keyword evidence="3" id="KW-0560">Oxidoreductase</keyword>
<dbReference type="Gene3D" id="3.40.50.720">
    <property type="entry name" value="NAD(P)-binding Rossmann-like Domain"/>
    <property type="match status" value="1"/>
</dbReference>
<comment type="caution">
    <text evidence="7">The sequence shown here is derived from an EMBL/GenBank/DDBJ whole genome shotgun (WGS) entry which is preliminary data.</text>
</comment>
<dbReference type="InterPro" id="IPR013149">
    <property type="entry name" value="ADH-like_C"/>
</dbReference>
<dbReference type="GO" id="GO:0008270">
    <property type="term" value="F:zinc ion binding"/>
    <property type="evidence" value="ECO:0007669"/>
    <property type="project" value="InterPro"/>
</dbReference>
<keyword evidence="2 4" id="KW-0862">Zinc</keyword>
<evidence type="ECO:0000313" key="8">
    <source>
        <dbReference type="Proteomes" id="UP000623678"/>
    </source>
</evidence>
<dbReference type="InterPro" id="IPR013154">
    <property type="entry name" value="ADH-like_N"/>
</dbReference>
<evidence type="ECO:0000256" key="4">
    <source>
        <dbReference type="RuleBase" id="RU361277"/>
    </source>
</evidence>
<protein>
    <submittedName>
        <fullName evidence="7">Alcohol dehydrogenase catalytic domain-containing protein</fullName>
    </submittedName>
</protein>
<name>A0A926IHZ7_9FIRM</name>
<evidence type="ECO:0000256" key="1">
    <source>
        <dbReference type="ARBA" id="ARBA00022723"/>
    </source>
</evidence>
<dbReference type="InterPro" id="IPR050129">
    <property type="entry name" value="Zn_alcohol_dh"/>
</dbReference>
<dbReference type="PROSITE" id="PS00059">
    <property type="entry name" value="ADH_ZINC"/>
    <property type="match status" value="1"/>
</dbReference>
<dbReference type="AlphaFoldDB" id="A0A926IHZ7"/>
<feature type="domain" description="Alcohol dehydrogenase-like N-terminal" evidence="6">
    <location>
        <begin position="27"/>
        <end position="137"/>
    </location>
</feature>
<keyword evidence="8" id="KW-1185">Reference proteome</keyword>
<evidence type="ECO:0000259" key="6">
    <source>
        <dbReference type="Pfam" id="PF08240"/>
    </source>
</evidence>
<dbReference type="InterPro" id="IPR002328">
    <property type="entry name" value="ADH_Zn_CS"/>
</dbReference>
<accession>A0A926IHZ7</accession>
<feature type="domain" description="Alcohol dehydrogenase-like C-terminal" evidence="5">
    <location>
        <begin position="175"/>
        <end position="303"/>
    </location>
</feature>
<dbReference type="InterPro" id="IPR011032">
    <property type="entry name" value="GroES-like_sf"/>
</dbReference>
<evidence type="ECO:0000313" key="7">
    <source>
        <dbReference type="EMBL" id="MBC8585826.1"/>
    </source>
</evidence>
<dbReference type="Pfam" id="PF00107">
    <property type="entry name" value="ADH_zinc_N"/>
    <property type="match status" value="1"/>
</dbReference>
<evidence type="ECO:0000256" key="3">
    <source>
        <dbReference type="ARBA" id="ARBA00023002"/>
    </source>
</evidence>
<dbReference type="PANTHER" id="PTHR43401">
    <property type="entry name" value="L-THREONINE 3-DEHYDROGENASE"/>
    <property type="match status" value="1"/>
</dbReference>
<sequence>MNMMKALLATEVHKVGIREVPIPDIKDDEVLIEVAYAGICASDLHAYNGLHTFRKPPVILGHEVSGTIVKKGPNVENLEIGDMVTAIPVVTCLECEWCKQGKPQMCAKKINAGIKGWVGTFVEYFNAPANWVVKAPKGVDMKTFVLAEPLSVAVHGLNQIPPDYRERLVIIGTGAIGSMAVIAAKAMGFKRIIAVDIDDTKLERALISGAERAVHNERENLEQAVIENFGMEKATGVLITAPHENVFVDAVHSIGIGGFVSTISSLSTPRPFILADFNTAEATLIGSHSYNNDEFHQAVKILSENVEAFTPLVSHVFPKEKIQDAFDLIVEKRETFFKVVMDMKH</sequence>